<name>A0ABX0YCG5_9PSED</name>
<dbReference type="EMBL" id="JAAVJI010000002">
    <property type="protein sequence ID" value="NJP00084.1"/>
    <property type="molecule type" value="Genomic_DNA"/>
</dbReference>
<dbReference type="SUPFAM" id="SSF50249">
    <property type="entry name" value="Nucleic acid-binding proteins"/>
    <property type="match status" value="1"/>
</dbReference>
<dbReference type="InterPro" id="IPR002059">
    <property type="entry name" value="CSP_DNA-bd"/>
</dbReference>
<sequence>MSEVARITGTLVEYDEAKKWGWIQYDKNKDKVYLAPEQVKDLKLEEDDEVTFTIEMNGSTPHAVNVELKK</sequence>
<evidence type="ECO:0000256" key="2">
    <source>
        <dbReference type="ARBA" id="ARBA00022490"/>
    </source>
</evidence>
<dbReference type="InterPro" id="IPR012156">
    <property type="entry name" value="Cold_shock_CspA"/>
</dbReference>
<comment type="caution">
    <text evidence="4">The sequence shown here is derived from an EMBL/GenBank/DDBJ whole genome shotgun (WGS) entry which is preliminary data.</text>
</comment>
<dbReference type="PROSITE" id="PS51857">
    <property type="entry name" value="CSD_2"/>
    <property type="match status" value="1"/>
</dbReference>
<protein>
    <submittedName>
        <fullName evidence="4">Cold shock domain-containing protein</fullName>
    </submittedName>
</protein>
<accession>A0ABX0YCG5</accession>
<keyword evidence="5" id="KW-1185">Reference proteome</keyword>
<evidence type="ECO:0000313" key="5">
    <source>
        <dbReference type="Proteomes" id="UP000746535"/>
    </source>
</evidence>
<evidence type="ECO:0000256" key="1">
    <source>
        <dbReference type="ARBA" id="ARBA00004496"/>
    </source>
</evidence>
<organism evidence="4 5">
    <name type="scientific">Pseudomonas quercus</name>
    <dbReference type="NCBI Taxonomy" id="2722792"/>
    <lineage>
        <taxon>Bacteria</taxon>
        <taxon>Pseudomonadati</taxon>
        <taxon>Pseudomonadota</taxon>
        <taxon>Gammaproteobacteria</taxon>
        <taxon>Pseudomonadales</taxon>
        <taxon>Pseudomonadaceae</taxon>
        <taxon>Pseudomonas</taxon>
    </lineage>
</organism>
<gene>
    <name evidence="4" type="ORF">HBH25_04305</name>
</gene>
<comment type="subcellular location">
    <subcellularLocation>
        <location evidence="1">Cytoplasm</location>
    </subcellularLocation>
</comment>
<evidence type="ECO:0000259" key="3">
    <source>
        <dbReference type="PROSITE" id="PS51857"/>
    </source>
</evidence>
<reference evidence="4 5" key="1">
    <citation type="submission" date="2020-03" db="EMBL/GenBank/DDBJ databases">
        <authorList>
            <person name="Wang L."/>
            <person name="He N."/>
            <person name="Li Y."/>
            <person name="Fang Y."/>
            <person name="Zhang F."/>
        </authorList>
    </citation>
    <scope>NUCLEOTIDE SEQUENCE [LARGE SCALE GENOMIC DNA]</scope>
    <source>
        <strain evidence="5">hsmgli-8</strain>
    </source>
</reference>
<proteinExistence type="predicted"/>
<dbReference type="InterPro" id="IPR012340">
    <property type="entry name" value="NA-bd_OB-fold"/>
</dbReference>
<evidence type="ECO:0000313" key="4">
    <source>
        <dbReference type="EMBL" id="NJP00084.1"/>
    </source>
</evidence>
<dbReference type="Pfam" id="PF00313">
    <property type="entry name" value="CSD"/>
    <property type="match status" value="1"/>
</dbReference>
<dbReference type="Gene3D" id="2.40.50.140">
    <property type="entry name" value="Nucleic acid-binding proteins"/>
    <property type="match status" value="1"/>
</dbReference>
<dbReference type="SMART" id="SM00357">
    <property type="entry name" value="CSP"/>
    <property type="match status" value="1"/>
</dbReference>
<dbReference type="Proteomes" id="UP000746535">
    <property type="component" value="Unassembled WGS sequence"/>
</dbReference>
<feature type="domain" description="CSD" evidence="3">
    <location>
        <begin position="6"/>
        <end position="68"/>
    </location>
</feature>
<dbReference type="InterPro" id="IPR011129">
    <property type="entry name" value="CSD"/>
</dbReference>
<dbReference type="PIRSF" id="PIRSF002599">
    <property type="entry name" value="Cold_shock_A"/>
    <property type="match status" value="1"/>
</dbReference>
<dbReference type="RefSeq" id="WP_168081896.1">
    <property type="nucleotide sequence ID" value="NZ_JAAVJI010000002.1"/>
</dbReference>
<keyword evidence="2" id="KW-0963">Cytoplasm</keyword>